<comment type="caution">
    <text evidence="18">The sequence shown here is derived from an EMBL/GenBank/DDBJ whole genome shotgun (WGS) entry which is preliminary data.</text>
</comment>
<keyword evidence="8 15" id="KW-0547">Nucleotide-binding</keyword>
<reference evidence="18 19" key="1">
    <citation type="journal article" date="2019" name="Syst. Appl. Microbiol.">
        <title>Polyphasic characterization of two novel Lactobacillus spp. isolated from blown salami packages: Description of Lactobacillus halodurans sp. nov. and Lactobacillus salsicarnum sp. nov.</title>
        <authorList>
            <person name="Schuster J.A."/>
            <person name="Klingl A."/>
            <person name="Vogel R.F."/>
            <person name="Ehrmann M.A."/>
        </authorList>
    </citation>
    <scope>NUCLEOTIDE SEQUENCE [LARGE SCALE GENOMIC DNA]</scope>
    <source>
        <strain evidence="18 19">TMW 1.2118</strain>
    </source>
</reference>
<dbReference type="EC" id="6.3.3.1" evidence="4 15"/>
<evidence type="ECO:0000256" key="13">
    <source>
        <dbReference type="ARBA" id="ARBA00033093"/>
    </source>
</evidence>
<evidence type="ECO:0000256" key="12">
    <source>
        <dbReference type="ARBA" id="ARBA00032931"/>
    </source>
</evidence>
<keyword evidence="7 15" id="KW-0436">Ligase</keyword>
<dbReference type="Proteomes" id="UP000380386">
    <property type="component" value="Unassembled WGS sequence"/>
</dbReference>
<dbReference type="SUPFAM" id="SSF55326">
    <property type="entry name" value="PurM N-terminal domain-like"/>
    <property type="match status" value="1"/>
</dbReference>
<evidence type="ECO:0000313" key="18">
    <source>
        <dbReference type="EMBL" id="MQS51500.1"/>
    </source>
</evidence>
<evidence type="ECO:0000256" key="14">
    <source>
        <dbReference type="ARBA" id="ARBA00049057"/>
    </source>
</evidence>
<dbReference type="InterPro" id="IPR036921">
    <property type="entry name" value="PurM-like_N_sf"/>
</dbReference>
<evidence type="ECO:0000313" key="19">
    <source>
        <dbReference type="Proteomes" id="UP000380386"/>
    </source>
</evidence>
<comment type="pathway">
    <text evidence="2 15">Purine metabolism; IMP biosynthesis via de novo pathway; 5-amino-1-(5-phospho-D-ribosyl)imidazole from N(2)-formyl-N(1)-(5-phospho-D-ribosyl)glycinamide: step 2/2.</text>
</comment>
<dbReference type="SUPFAM" id="SSF56042">
    <property type="entry name" value="PurM C-terminal domain-like"/>
    <property type="match status" value="1"/>
</dbReference>
<dbReference type="PANTHER" id="PTHR10520">
    <property type="entry name" value="TRIFUNCTIONAL PURINE BIOSYNTHETIC PROTEIN ADENOSINE-3-RELATED"/>
    <property type="match status" value="1"/>
</dbReference>
<evidence type="ECO:0000256" key="9">
    <source>
        <dbReference type="ARBA" id="ARBA00022755"/>
    </source>
</evidence>
<dbReference type="InterPro" id="IPR036676">
    <property type="entry name" value="PurM-like_C_sf"/>
</dbReference>
<dbReference type="Gene3D" id="3.30.1330.10">
    <property type="entry name" value="PurM-like, N-terminal domain"/>
    <property type="match status" value="1"/>
</dbReference>
<dbReference type="HAMAP" id="MF_00741">
    <property type="entry name" value="AIRS"/>
    <property type="match status" value="1"/>
</dbReference>
<evidence type="ECO:0000256" key="4">
    <source>
        <dbReference type="ARBA" id="ARBA00013047"/>
    </source>
</evidence>
<dbReference type="GO" id="GO:0006189">
    <property type="term" value="P:'de novo' IMP biosynthetic process"/>
    <property type="evidence" value="ECO:0007669"/>
    <property type="project" value="UniProtKB-UniRule"/>
</dbReference>
<dbReference type="Gene3D" id="3.90.650.10">
    <property type="entry name" value="PurM-like C-terminal domain"/>
    <property type="match status" value="1"/>
</dbReference>
<keyword evidence="6 15" id="KW-0963">Cytoplasm</keyword>
<keyword evidence="9 15" id="KW-0658">Purine biosynthesis</keyword>
<sequence length="345" mass="37480">MTNPYEKAGVNVNSGYEVSKFVKQSLSKKGSSNTNIGNFGGAFEIPEGYKKPVIISSNDGVGTKLLLAVQGDKHDTVGIDCVAMCVNDILAQGAVPAYFLDYIAIGNVDDKVKEIIKGVLEGCQQGQLDLVGGETAEMPDMYPNGTYDVAGFAAGIAEKDQLMSPLNVKDGDKLIGIASSGLHSNGFSLIRKIFFKDNDFNYDSKLEEFPDDKLGDLLLTPTRIYTKEILPLLETKLIHGIAHITGGGFFENIPRMLPDNLAAKIVPSYWNVPKLFKVVQKYGNLTDSEMFGIFNMGVGMVVAVDPKEEERILRILNQDMPGQGFTIGEVVSKKDKSVELIGGIR</sequence>
<dbReference type="InterPro" id="IPR004733">
    <property type="entry name" value="PurM_cligase"/>
</dbReference>
<evidence type="ECO:0000256" key="10">
    <source>
        <dbReference type="ARBA" id="ARBA00022840"/>
    </source>
</evidence>
<evidence type="ECO:0000256" key="7">
    <source>
        <dbReference type="ARBA" id="ARBA00022598"/>
    </source>
</evidence>
<dbReference type="PANTHER" id="PTHR10520:SF12">
    <property type="entry name" value="TRIFUNCTIONAL PURINE BIOSYNTHETIC PROTEIN ADENOSINE-3"/>
    <property type="match status" value="1"/>
</dbReference>
<protein>
    <recommendedName>
        <fullName evidence="5 15">Phosphoribosylformylglycinamidine cyclo-ligase</fullName>
        <ecNumber evidence="4 15">6.3.3.1</ecNumber>
    </recommendedName>
    <alternativeName>
        <fullName evidence="12 15">AIR synthase</fullName>
    </alternativeName>
    <alternativeName>
        <fullName evidence="13 15">AIRS</fullName>
    </alternativeName>
    <alternativeName>
        <fullName evidence="11 15">Phosphoribosyl-aminoimidazole synthetase</fullName>
    </alternativeName>
</protein>
<evidence type="ECO:0000256" key="2">
    <source>
        <dbReference type="ARBA" id="ARBA00004686"/>
    </source>
</evidence>
<dbReference type="InterPro" id="IPR010918">
    <property type="entry name" value="PurM-like_C_dom"/>
</dbReference>
<evidence type="ECO:0000259" key="17">
    <source>
        <dbReference type="Pfam" id="PF02769"/>
    </source>
</evidence>
<dbReference type="FunFam" id="3.90.650.10:FF:000011">
    <property type="entry name" value="Phosphoribosylformylglycinamidine cyclo-ligase"/>
    <property type="match status" value="1"/>
</dbReference>
<dbReference type="GO" id="GO:0005524">
    <property type="term" value="F:ATP binding"/>
    <property type="evidence" value="ECO:0007669"/>
    <property type="project" value="UniProtKB-KW"/>
</dbReference>
<dbReference type="AlphaFoldDB" id="A0A5P0ZEN4"/>
<dbReference type="Pfam" id="PF02769">
    <property type="entry name" value="AIRS_C"/>
    <property type="match status" value="1"/>
</dbReference>
<keyword evidence="10 15" id="KW-0067">ATP-binding</keyword>
<dbReference type="EMBL" id="VDFM01000001">
    <property type="protein sequence ID" value="MQS51500.1"/>
    <property type="molecule type" value="Genomic_DNA"/>
</dbReference>
<evidence type="ECO:0000256" key="1">
    <source>
        <dbReference type="ARBA" id="ARBA00004496"/>
    </source>
</evidence>
<dbReference type="RefSeq" id="WP_153381519.1">
    <property type="nucleotide sequence ID" value="NZ_VDFM01000001.1"/>
</dbReference>
<evidence type="ECO:0000256" key="15">
    <source>
        <dbReference type="HAMAP-Rule" id="MF_00741"/>
    </source>
</evidence>
<evidence type="ECO:0000256" key="6">
    <source>
        <dbReference type="ARBA" id="ARBA00022490"/>
    </source>
</evidence>
<evidence type="ECO:0000256" key="11">
    <source>
        <dbReference type="ARBA" id="ARBA00031908"/>
    </source>
</evidence>
<evidence type="ECO:0000259" key="16">
    <source>
        <dbReference type="Pfam" id="PF00586"/>
    </source>
</evidence>
<evidence type="ECO:0000256" key="5">
    <source>
        <dbReference type="ARBA" id="ARBA00020367"/>
    </source>
</evidence>
<dbReference type="OrthoDB" id="9802507at2"/>
<comment type="subcellular location">
    <subcellularLocation>
        <location evidence="1 15">Cytoplasm</location>
    </subcellularLocation>
</comment>
<feature type="domain" description="PurM-like C-terminal" evidence="17">
    <location>
        <begin position="169"/>
        <end position="339"/>
    </location>
</feature>
<dbReference type="GO" id="GO:0004641">
    <property type="term" value="F:phosphoribosylformylglycinamidine cyclo-ligase activity"/>
    <property type="evidence" value="ECO:0007669"/>
    <property type="project" value="UniProtKB-UniRule"/>
</dbReference>
<name>A0A5P0ZEN4_9LACO</name>
<gene>
    <name evidence="15" type="primary">purM</name>
    <name evidence="18" type="ORF">FHL02_00540</name>
</gene>
<dbReference type="CDD" id="cd02196">
    <property type="entry name" value="PurM"/>
    <property type="match status" value="1"/>
</dbReference>
<comment type="similarity">
    <text evidence="3 15">Belongs to the AIR synthase family.</text>
</comment>
<accession>A0A5P0ZEN4</accession>
<dbReference type="GO" id="GO:0005829">
    <property type="term" value="C:cytosol"/>
    <property type="evidence" value="ECO:0007669"/>
    <property type="project" value="TreeGrafter"/>
</dbReference>
<proteinExistence type="inferred from homology"/>
<organism evidence="18 19">
    <name type="scientific">Companilactobacillus mishanensis</name>
    <dbReference type="NCBI Taxonomy" id="2486008"/>
    <lineage>
        <taxon>Bacteria</taxon>
        <taxon>Bacillati</taxon>
        <taxon>Bacillota</taxon>
        <taxon>Bacilli</taxon>
        <taxon>Lactobacillales</taxon>
        <taxon>Lactobacillaceae</taxon>
        <taxon>Companilactobacillus</taxon>
    </lineage>
</organism>
<feature type="domain" description="PurM-like N-terminal" evidence="16">
    <location>
        <begin position="54"/>
        <end position="157"/>
    </location>
</feature>
<dbReference type="GO" id="GO:0004637">
    <property type="term" value="F:phosphoribosylamine-glycine ligase activity"/>
    <property type="evidence" value="ECO:0007669"/>
    <property type="project" value="TreeGrafter"/>
</dbReference>
<evidence type="ECO:0000256" key="8">
    <source>
        <dbReference type="ARBA" id="ARBA00022741"/>
    </source>
</evidence>
<dbReference type="Pfam" id="PF00586">
    <property type="entry name" value="AIRS"/>
    <property type="match status" value="1"/>
</dbReference>
<dbReference type="GO" id="GO:0046084">
    <property type="term" value="P:adenine biosynthetic process"/>
    <property type="evidence" value="ECO:0007669"/>
    <property type="project" value="TreeGrafter"/>
</dbReference>
<comment type="catalytic activity">
    <reaction evidence="14 15">
        <text>2-formamido-N(1)-(5-O-phospho-beta-D-ribosyl)acetamidine + ATP = 5-amino-1-(5-phospho-beta-D-ribosyl)imidazole + ADP + phosphate + H(+)</text>
        <dbReference type="Rhea" id="RHEA:23032"/>
        <dbReference type="ChEBI" id="CHEBI:15378"/>
        <dbReference type="ChEBI" id="CHEBI:30616"/>
        <dbReference type="ChEBI" id="CHEBI:43474"/>
        <dbReference type="ChEBI" id="CHEBI:137981"/>
        <dbReference type="ChEBI" id="CHEBI:147287"/>
        <dbReference type="ChEBI" id="CHEBI:456216"/>
        <dbReference type="EC" id="6.3.3.1"/>
    </reaction>
</comment>
<dbReference type="UniPathway" id="UPA00074">
    <property type="reaction ID" value="UER00129"/>
</dbReference>
<dbReference type="NCBIfam" id="TIGR00878">
    <property type="entry name" value="purM"/>
    <property type="match status" value="1"/>
</dbReference>
<evidence type="ECO:0000256" key="3">
    <source>
        <dbReference type="ARBA" id="ARBA00010280"/>
    </source>
</evidence>
<dbReference type="InterPro" id="IPR016188">
    <property type="entry name" value="PurM-like_N"/>
</dbReference>